<dbReference type="VEuPathDB" id="FungiDB:SMAC_04214"/>
<feature type="compositionally biased region" description="Acidic residues" evidence="1">
    <location>
        <begin position="212"/>
        <end position="233"/>
    </location>
</feature>
<gene>
    <name evidence="2" type="ORF">SMAC_04214</name>
</gene>
<feature type="region of interest" description="Disordered" evidence="1">
    <location>
        <begin position="202"/>
        <end position="249"/>
    </location>
</feature>
<feature type="compositionally biased region" description="Basic and acidic residues" evidence="1">
    <location>
        <begin position="202"/>
        <end position="211"/>
    </location>
</feature>
<accession>F7VZN6</accession>
<dbReference type="InParanoid" id="F7VZN6"/>
<dbReference type="eggNOG" id="ENOG502RAQV">
    <property type="taxonomic scope" value="Eukaryota"/>
</dbReference>
<evidence type="ECO:0000256" key="1">
    <source>
        <dbReference type="SAM" id="MobiDB-lite"/>
    </source>
</evidence>
<name>F7VZN6_SORMK</name>
<evidence type="ECO:0000313" key="2">
    <source>
        <dbReference type="EMBL" id="CCC10985.1"/>
    </source>
</evidence>
<reference evidence="2 3" key="1">
    <citation type="journal article" date="2010" name="PLoS Genet.">
        <title>De novo assembly of a 40 Mb eukaryotic genome from short sequence reads: Sordaria macrospora, a model organism for fungal morphogenesis.</title>
        <authorList>
            <person name="Nowrousian M."/>
            <person name="Stajich J."/>
            <person name="Chu M."/>
            <person name="Engh I."/>
            <person name="Espagne E."/>
            <person name="Halliday K."/>
            <person name="Kamerewerd J."/>
            <person name="Kempken F."/>
            <person name="Knab B."/>
            <person name="Kuo H.C."/>
            <person name="Osiewacz H.D."/>
            <person name="Poeggeler S."/>
            <person name="Read N."/>
            <person name="Seiler S."/>
            <person name="Smith K."/>
            <person name="Zickler D."/>
            <person name="Kueck U."/>
            <person name="Freitag M."/>
        </authorList>
    </citation>
    <scope>NUCLEOTIDE SEQUENCE [LARGE SCALE GENOMIC DNA]</scope>
    <source>
        <strain evidence="3">ATCC MYA-333 / DSM 997 / K(L3346) / K-hell</strain>
        <tissue evidence="2">Mycelium</tissue>
    </source>
</reference>
<comment type="caution">
    <text evidence="2">The sequence shown here is derived from an EMBL/GenBank/DDBJ whole genome shotgun (WGS) entry which is preliminary data.</text>
</comment>
<dbReference type="AlphaFoldDB" id="F7VZN6"/>
<dbReference type="OrthoDB" id="4582507at2759"/>
<feature type="region of interest" description="Disordered" evidence="1">
    <location>
        <begin position="1"/>
        <end position="58"/>
    </location>
</feature>
<protein>
    <submittedName>
        <fullName evidence="2">WGS project CABT00000000 data, contig 2.15</fullName>
    </submittedName>
</protein>
<proteinExistence type="predicted"/>
<dbReference type="Proteomes" id="UP000001881">
    <property type="component" value="Unassembled WGS sequence"/>
</dbReference>
<keyword evidence="3" id="KW-1185">Reference proteome</keyword>
<feature type="compositionally biased region" description="Basic and acidic residues" evidence="1">
    <location>
        <begin position="309"/>
        <end position="320"/>
    </location>
</feature>
<organism evidence="2 3">
    <name type="scientific">Sordaria macrospora (strain ATCC MYA-333 / DSM 997 / K(L3346) / K-hell)</name>
    <dbReference type="NCBI Taxonomy" id="771870"/>
    <lineage>
        <taxon>Eukaryota</taxon>
        <taxon>Fungi</taxon>
        <taxon>Dikarya</taxon>
        <taxon>Ascomycota</taxon>
        <taxon>Pezizomycotina</taxon>
        <taxon>Sordariomycetes</taxon>
        <taxon>Sordariomycetidae</taxon>
        <taxon>Sordariales</taxon>
        <taxon>Sordariaceae</taxon>
        <taxon>Sordaria</taxon>
    </lineage>
</organism>
<feature type="region of interest" description="Disordered" evidence="1">
    <location>
        <begin position="303"/>
        <end position="325"/>
    </location>
</feature>
<dbReference type="KEGG" id="smp:10804168"/>
<sequence>MADINFSSSRRDHAPRKRPRIDSYFEVSSSEEDSTETAEGVPEVTTAKKNGSEQDTERHMPCGPCISRAFKTPGQKCYNQVDLALRVGNARRMVIIRCAFLNENDSRPKELVDGLQNIIREIRWHKRTNKRGNAQLPHTAASGPFSAGQPLFITLPHNSPNAEIAEENEHSTGQLEALEAIVSSTAKSPETLGLLVEIAEQMKERSKHEEGSGDVEAEDKESGSDDSEDEEDSSPSLSPSNDDESPSDARDYYLSLLSERHDRTDRPLISISDRDELLALAAARDDKIGGLLQRKYFVAKVRHGKERSRRTPDTRVEKGKKEKKARHWFALTKGQRGL</sequence>
<dbReference type="GeneID" id="10804168"/>
<dbReference type="EMBL" id="CABT02000015">
    <property type="protein sequence ID" value="CCC10985.1"/>
    <property type="molecule type" value="Genomic_DNA"/>
</dbReference>
<dbReference type="HOGENOM" id="CLU_806741_0_0_1"/>
<dbReference type="OMA" id="ERHMPCG"/>
<evidence type="ECO:0000313" key="3">
    <source>
        <dbReference type="Proteomes" id="UP000001881"/>
    </source>
</evidence>